<name>A0A9P8JEM4_AURME</name>
<evidence type="ECO:0000313" key="3">
    <source>
        <dbReference type="Proteomes" id="UP000779574"/>
    </source>
</evidence>
<proteinExistence type="predicted"/>
<reference evidence="2" key="2">
    <citation type="submission" date="2021-08" db="EMBL/GenBank/DDBJ databases">
        <authorList>
            <person name="Gostincar C."/>
            <person name="Sun X."/>
            <person name="Song Z."/>
            <person name="Gunde-Cimerman N."/>
        </authorList>
    </citation>
    <scope>NUCLEOTIDE SEQUENCE</scope>
    <source>
        <strain evidence="2">EXF-9911</strain>
    </source>
</reference>
<reference evidence="2" key="1">
    <citation type="journal article" date="2021" name="J Fungi (Basel)">
        <title>Virulence traits and population genomics of the black yeast Aureobasidium melanogenum.</title>
        <authorList>
            <person name="Cernosa A."/>
            <person name="Sun X."/>
            <person name="Gostincar C."/>
            <person name="Fang C."/>
            <person name="Gunde-Cimerman N."/>
            <person name="Song Z."/>
        </authorList>
    </citation>
    <scope>NUCLEOTIDE SEQUENCE</scope>
    <source>
        <strain evidence="2">EXF-9911</strain>
    </source>
</reference>
<dbReference type="Proteomes" id="UP000779574">
    <property type="component" value="Unassembled WGS sequence"/>
</dbReference>
<dbReference type="AlphaFoldDB" id="A0A9P8JEM4"/>
<dbReference type="EMBL" id="JAHFXF010000036">
    <property type="protein sequence ID" value="KAG9699295.1"/>
    <property type="molecule type" value="Genomic_DNA"/>
</dbReference>
<feature type="non-terminal residue" evidence="2">
    <location>
        <position position="1"/>
    </location>
</feature>
<protein>
    <submittedName>
        <fullName evidence="2">Uncharacterized protein</fullName>
    </submittedName>
</protein>
<evidence type="ECO:0000313" key="2">
    <source>
        <dbReference type="EMBL" id="KAG9699295.1"/>
    </source>
</evidence>
<accession>A0A9P8JEM4</accession>
<comment type="caution">
    <text evidence="2">The sequence shown here is derived from an EMBL/GenBank/DDBJ whole genome shotgun (WGS) entry which is preliminary data.</text>
</comment>
<evidence type="ECO:0000256" key="1">
    <source>
        <dbReference type="SAM" id="MobiDB-lite"/>
    </source>
</evidence>
<sequence length="228" mass="25131">MSSTANTHDESAATAASENNHVAGTDLLHDNNAINAQDNLLSSGADAEDHGSGTGPSGDSTCDLEENKQAATNQLDRLEESWLLLMGEILMLEGELHRFLLLRLSYRCNNLNAAGVLSNVDICDASPEDLRKEQLMIAQDAQEITNLASLRERYKVIDHSTFSILDAAEESLIDIALVSETVVYEAAKRKVYSMELGSLRLKRRINSMLRTVFLPDSEAFRCLNVRAY</sequence>
<feature type="region of interest" description="Disordered" evidence="1">
    <location>
        <begin position="43"/>
        <end position="64"/>
    </location>
</feature>
<organism evidence="2 3">
    <name type="scientific">Aureobasidium melanogenum</name>
    <name type="common">Aureobasidium pullulans var. melanogenum</name>
    <dbReference type="NCBI Taxonomy" id="46634"/>
    <lineage>
        <taxon>Eukaryota</taxon>
        <taxon>Fungi</taxon>
        <taxon>Dikarya</taxon>
        <taxon>Ascomycota</taxon>
        <taxon>Pezizomycotina</taxon>
        <taxon>Dothideomycetes</taxon>
        <taxon>Dothideomycetidae</taxon>
        <taxon>Dothideales</taxon>
        <taxon>Saccotheciaceae</taxon>
        <taxon>Aureobasidium</taxon>
    </lineage>
</organism>
<gene>
    <name evidence="2" type="ORF">KCU76_g1616</name>
</gene>